<feature type="domain" description="Schlafen AlbA-2" evidence="1">
    <location>
        <begin position="30"/>
        <end position="160"/>
    </location>
</feature>
<evidence type="ECO:0000259" key="1">
    <source>
        <dbReference type="Pfam" id="PF04326"/>
    </source>
</evidence>
<accession>A0ABY4D6E6</accession>
<dbReference type="InterPro" id="IPR038461">
    <property type="entry name" value="Schlafen_AlbA_2_dom_sf"/>
</dbReference>
<evidence type="ECO:0000313" key="2">
    <source>
        <dbReference type="EMBL" id="UOG76769.1"/>
    </source>
</evidence>
<dbReference type="RefSeq" id="WP_243801952.1">
    <property type="nucleotide sequence ID" value="NZ_CP094669.1"/>
</dbReference>
<dbReference type="GO" id="GO:0005524">
    <property type="term" value="F:ATP binding"/>
    <property type="evidence" value="ECO:0007669"/>
    <property type="project" value="UniProtKB-KW"/>
</dbReference>
<keyword evidence="2" id="KW-0067">ATP-binding</keyword>
<keyword evidence="2" id="KW-0547">Nucleotide-binding</keyword>
<organism evidence="2 3">
    <name type="scientific">Hymenobacter tibetensis</name>
    <dbReference type="NCBI Taxonomy" id="497967"/>
    <lineage>
        <taxon>Bacteria</taxon>
        <taxon>Pseudomonadati</taxon>
        <taxon>Bacteroidota</taxon>
        <taxon>Cytophagia</taxon>
        <taxon>Cytophagales</taxon>
        <taxon>Hymenobacteraceae</taxon>
        <taxon>Hymenobacter</taxon>
    </lineage>
</organism>
<evidence type="ECO:0000313" key="3">
    <source>
        <dbReference type="Proteomes" id="UP000831113"/>
    </source>
</evidence>
<name>A0ABY4D6E6_9BACT</name>
<dbReference type="InterPro" id="IPR007421">
    <property type="entry name" value="Schlafen_AlbA_2_dom"/>
</dbReference>
<gene>
    <name evidence="2" type="ORF">MTX78_09240</name>
</gene>
<sequence>MNYSQVYFGKPLGQLMYEDIEHFFSTEKEETDQLEFKSYNSNGKLEDKLSGLIEGITAFLNSSGGVLIWGAPEGKKNPIQDRKERVFSGNLTSLPLAIEKDWLISKVSDKIIPLPAGIRVQLLRRDDYQVCVFEIDESRYSPHQTDGKYYMRIDGQKKPAPHHYIEALFKKISYPQLEAYIRPSSFNKIDKGYSLKIYFNFFNFSPFENEEYFNFRVLVSRGMFMRGAPVSRGYAVPGFSKRGTEFSPVDRLDILHYGQGHGVTEDIEFYNEDIDNPNGVASIMIFFGGKKSPMKMNKYEIKLINLSIENIMKPVTLFTVVFENMLMSEYYSSTGKSQLIEQEGYVR</sequence>
<keyword evidence="3" id="KW-1185">Reference proteome</keyword>
<dbReference type="Proteomes" id="UP000831113">
    <property type="component" value="Chromosome"/>
</dbReference>
<protein>
    <submittedName>
        <fullName evidence="2">ATP-binding protein</fullName>
    </submittedName>
</protein>
<dbReference type="EMBL" id="CP094669">
    <property type="protein sequence ID" value="UOG76769.1"/>
    <property type="molecule type" value="Genomic_DNA"/>
</dbReference>
<reference evidence="2 3" key="1">
    <citation type="submission" date="2022-03" db="EMBL/GenBank/DDBJ databases">
        <title>Hymenobactersp. isolated from the air.</title>
        <authorList>
            <person name="Won M."/>
            <person name="Kwon S.-W."/>
        </authorList>
    </citation>
    <scope>NUCLEOTIDE SEQUENCE [LARGE SCALE GENOMIC DNA]</scope>
    <source>
        <strain evidence="2 3">KACC 21982</strain>
    </source>
</reference>
<proteinExistence type="predicted"/>
<dbReference type="Gene3D" id="3.30.950.30">
    <property type="entry name" value="Schlafen, AAA domain"/>
    <property type="match status" value="1"/>
</dbReference>
<dbReference type="Pfam" id="PF04326">
    <property type="entry name" value="SLFN_AlbA_2"/>
    <property type="match status" value="1"/>
</dbReference>